<evidence type="ECO:0000313" key="2">
    <source>
        <dbReference type="Proteomes" id="UP000265520"/>
    </source>
</evidence>
<dbReference type="GO" id="GO:0004519">
    <property type="term" value="F:endonuclease activity"/>
    <property type="evidence" value="ECO:0007669"/>
    <property type="project" value="UniProtKB-KW"/>
</dbReference>
<evidence type="ECO:0000313" key="1">
    <source>
        <dbReference type="EMBL" id="MCI81921.1"/>
    </source>
</evidence>
<keyword evidence="1" id="KW-0269">Exonuclease</keyword>
<reference evidence="1 2" key="1">
    <citation type="journal article" date="2018" name="Front. Plant Sci.">
        <title>Red Clover (Trifolium pratense) and Zigzag Clover (T. medium) - A Picture of Genomic Similarities and Differences.</title>
        <authorList>
            <person name="Dluhosova J."/>
            <person name="Istvanek J."/>
            <person name="Nedelnik J."/>
            <person name="Repkova J."/>
        </authorList>
    </citation>
    <scope>NUCLEOTIDE SEQUENCE [LARGE SCALE GENOMIC DNA]</scope>
    <source>
        <strain evidence="2">cv. 10/8</strain>
        <tissue evidence="1">Leaf</tissue>
    </source>
</reference>
<comment type="caution">
    <text evidence="1">The sequence shown here is derived from an EMBL/GenBank/DDBJ whole genome shotgun (WGS) entry which is preliminary data.</text>
</comment>
<organism evidence="1 2">
    <name type="scientific">Trifolium medium</name>
    <dbReference type="NCBI Taxonomy" id="97028"/>
    <lineage>
        <taxon>Eukaryota</taxon>
        <taxon>Viridiplantae</taxon>
        <taxon>Streptophyta</taxon>
        <taxon>Embryophyta</taxon>
        <taxon>Tracheophyta</taxon>
        <taxon>Spermatophyta</taxon>
        <taxon>Magnoliopsida</taxon>
        <taxon>eudicotyledons</taxon>
        <taxon>Gunneridae</taxon>
        <taxon>Pentapetalae</taxon>
        <taxon>rosids</taxon>
        <taxon>fabids</taxon>
        <taxon>Fabales</taxon>
        <taxon>Fabaceae</taxon>
        <taxon>Papilionoideae</taxon>
        <taxon>50 kb inversion clade</taxon>
        <taxon>NPAAA clade</taxon>
        <taxon>Hologalegina</taxon>
        <taxon>IRL clade</taxon>
        <taxon>Trifolieae</taxon>
        <taxon>Trifolium</taxon>
    </lineage>
</organism>
<dbReference type="EMBL" id="LXQA011030811">
    <property type="protein sequence ID" value="MCI81921.1"/>
    <property type="molecule type" value="Genomic_DNA"/>
</dbReference>
<keyword evidence="1" id="KW-0378">Hydrolase</keyword>
<sequence length="57" mass="6379">MVRPGMGDLQFSTLSISEGGSLIKPFSVEEVRHAVWDCDNYKSPRPDGITFGFLKDF</sequence>
<proteinExistence type="predicted"/>
<accession>A0A392V4E2</accession>
<keyword evidence="2" id="KW-1185">Reference proteome</keyword>
<feature type="non-terminal residue" evidence="1">
    <location>
        <position position="57"/>
    </location>
</feature>
<protein>
    <submittedName>
        <fullName evidence="1">Endonuclease/exonuclease/phosphatase family protein</fullName>
    </submittedName>
</protein>
<keyword evidence="1" id="KW-0255">Endonuclease</keyword>
<keyword evidence="1" id="KW-0540">Nuclease</keyword>
<dbReference type="GO" id="GO:0004527">
    <property type="term" value="F:exonuclease activity"/>
    <property type="evidence" value="ECO:0007669"/>
    <property type="project" value="UniProtKB-KW"/>
</dbReference>
<dbReference type="AlphaFoldDB" id="A0A392V4E2"/>
<name>A0A392V4E2_9FABA</name>
<dbReference type="Proteomes" id="UP000265520">
    <property type="component" value="Unassembled WGS sequence"/>
</dbReference>